<gene>
    <name evidence="1" type="ORF">Pan216_12820</name>
</gene>
<dbReference type="EMBL" id="CP036279">
    <property type="protein sequence ID" value="QDU60443.1"/>
    <property type="molecule type" value="Genomic_DNA"/>
</dbReference>
<sequence length="111" mass="12659">MGRGLSELQRFILERSAKAPRLYYSEILVEYFGWKPGWPLKYEDGVLASPGSHRFSRTKIGEKEYSRVMATLSRSCTRLDNRGLVTVIVAEYSHWTGVVITDQGRAFLSVN</sequence>
<organism evidence="1 2">
    <name type="scientific">Kolteria novifilia</name>
    <dbReference type="NCBI Taxonomy" id="2527975"/>
    <lineage>
        <taxon>Bacteria</taxon>
        <taxon>Pseudomonadati</taxon>
        <taxon>Planctomycetota</taxon>
        <taxon>Planctomycetia</taxon>
        <taxon>Kolteriales</taxon>
        <taxon>Kolteriaceae</taxon>
        <taxon>Kolteria</taxon>
    </lineage>
</organism>
<proteinExistence type="predicted"/>
<keyword evidence="2" id="KW-1185">Reference proteome</keyword>
<name>A0A518B0D3_9BACT</name>
<dbReference type="AlphaFoldDB" id="A0A518B0D3"/>
<protein>
    <submittedName>
        <fullName evidence="1">Uncharacterized protein</fullName>
    </submittedName>
</protein>
<reference evidence="1 2" key="1">
    <citation type="submission" date="2019-02" db="EMBL/GenBank/DDBJ databases">
        <title>Deep-cultivation of Planctomycetes and their phenomic and genomic characterization uncovers novel biology.</title>
        <authorList>
            <person name="Wiegand S."/>
            <person name="Jogler M."/>
            <person name="Boedeker C."/>
            <person name="Pinto D."/>
            <person name="Vollmers J."/>
            <person name="Rivas-Marin E."/>
            <person name="Kohn T."/>
            <person name="Peeters S.H."/>
            <person name="Heuer A."/>
            <person name="Rast P."/>
            <person name="Oberbeckmann S."/>
            <person name="Bunk B."/>
            <person name="Jeske O."/>
            <person name="Meyerdierks A."/>
            <person name="Storesund J.E."/>
            <person name="Kallscheuer N."/>
            <person name="Luecker S."/>
            <person name="Lage O.M."/>
            <person name="Pohl T."/>
            <person name="Merkel B.J."/>
            <person name="Hornburger P."/>
            <person name="Mueller R.-W."/>
            <person name="Bruemmer F."/>
            <person name="Labrenz M."/>
            <person name="Spormann A.M."/>
            <person name="Op den Camp H."/>
            <person name="Overmann J."/>
            <person name="Amann R."/>
            <person name="Jetten M.S.M."/>
            <person name="Mascher T."/>
            <person name="Medema M.H."/>
            <person name="Devos D.P."/>
            <person name="Kaster A.-K."/>
            <person name="Ovreas L."/>
            <person name="Rohde M."/>
            <person name="Galperin M.Y."/>
            <person name="Jogler C."/>
        </authorList>
    </citation>
    <scope>NUCLEOTIDE SEQUENCE [LARGE SCALE GENOMIC DNA]</scope>
    <source>
        <strain evidence="1 2">Pan216</strain>
    </source>
</reference>
<dbReference type="OrthoDB" id="9747692at2"/>
<accession>A0A518B0D3</accession>
<dbReference type="RefSeq" id="WP_145256274.1">
    <property type="nucleotide sequence ID" value="NZ_CP036279.1"/>
</dbReference>
<dbReference type="KEGG" id="knv:Pan216_12820"/>
<dbReference type="Proteomes" id="UP000317093">
    <property type="component" value="Chromosome"/>
</dbReference>
<evidence type="ECO:0000313" key="2">
    <source>
        <dbReference type="Proteomes" id="UP000317093"/>
    </source>
</evidence>
<evidence type="ECO:0000313" key="1">
    <source>
        <dbReference type="EMBL" id="QDU60443.1"/>
    </source>
</evidence>